<dbReference type="RefSeq" id="WP_218327656.1">
    <property type="nucleotide sequence ID" value="NZ_JAHUZB010000012.1"/>
</dbReference>
<evidence type="ECO:0000313" key="2">
    <source>
        <dbReference type="Proteomes" id="UP000774130"/>
    </source>
</evidence>
<reference evidence="1 2" key="1">
    <citation type="submission" date="2021-06" db="EMBL/GenBank/DDBJ databases">
        <title>Enterococcus alishanensis sp. nov., a novel lactic acid bacterium isolated from fresh coffee beans.</title>
        <authorList>
            <person name="Chen Y.-S."/>
        </authorList>
    </citation>
    <scope>NUCLEOTIDE SEQUENCE [LARGE SCALE GENOMIC DNA]</scope>
    <source>
        <strain evidence="1 2">ALS3</strain>
    </source>
</reference>
<dbReference type="Proteomes" id="UP000774130">
    <property type="component" value="Unassembled WGS sequence"/>
</dbReference>
<organism evidence="1 2">
    <name type="scientific">Enterococcus alishanensis</name>
    <dbReference type="NCBI Taxonomy" id="1303817"/>
    <lineage>
        <taxon>Bacteria</taxon>
        <taxon>Bacillati</taxon>
        <taxon>Bacillota</taxon>
        <taxon>Bacilli</taxon>
        <taxon>Lactobacillales</taxon>
        <taxon>Enterococcaceae</taxon>
        <taxon>Enterococcus</taxon>
    </lineage>
</organism>
<accession>A0ABS6TI19</accession>
<comment type="caution">
    <text evidence="1">The sequence shown here is derived from an EMBL/GenBank/DDBJ whole genome shotgun (WGS) entry which is preliminary data.</text>
</comment>
<sequence length="73" mass="8310">MEEIKIGAQYKCLPVGSQREVIGVVEQLYTNIAVINVTECDPCDELMVQELQNRMVVKYQDIKKSISDKSLAY</sequence>
<evidence type="ECO:0000313" key="1">
    <source>
        <dbReference type="EMBL" id="MBV7392445.1"/>
    </source>
</evidence>
<gene>
    <name evidence="1" type="ORF">KUA55_17450</name>
</gene>
<name>A0ABS6TI19_9ENTE</name>
<proteinExistence type="predicted"/>
<protein>
    <recommendedName>
        <fullName evidence="3">DUF2187 domain-containing protein</fullName>
    </recommendedName>
</protein>
<evidence type="ECO:0008006" key="3">
    <source>
        <dbReference type="Google" id="ProtNLM"/>
    </source>
</evidence>
<keyword evidence="2" id="KW-1185">Reference proteome</keyword>
<dbReference type="EMBL" id="JAHUZB010000012">
    <property type="protein sequence ID" value="MBV7392445.1"/>
    <property type="molecule type" value="Genomic_DNA"/>
</dbReference>